<organism evidence="1 2">
    <name type="scientific">Tuber borchii</name>
    <name type="common">White truffle</name>
    <dbReference type="NCBI Taxonomy" id="42251"/>
    <lineage>
        <taxon>Eukaryota</taxon>
        <taxon>Fungi</taxon>
        <taxon>Dikarya</taxon>
        <taxon>Ascomycota</taxon>
        <taxon>Pezizomycotina</taxon>
        <taxon>Pezizomycetes</taxon>
        <taxon>Pezizales</taxon>
        <taxon>Tuberaceae</taxon>
        <taxon>Tuber</taxon>
    </lineage>
</organism>
<feature type="non-terminal residue" evidence="1">
    <location>
        <position position="1"/>
    </location>
</feature>
<reference evidence="1 2" key="1">
    <citation type="submission" date="2017-04" db="EMBL/GenBank/DDBJ databases">
        <title>Draft genome sequence of Tuber borchii Vittad., a whitish edible truffle.</title>
        <authorList>
            <consortium name="DOE Joint Genome Institute"/>
            <person name="Murat C."/>
            <person name="Kuo A."/>
            <person name="Barry K.W."/>
            <person name="Clum A."/>
            <person name="Dockter R.B."/>
            <person name="Fauchery L."/>
            <person name="Iotti M."/>
            <person name="Kohler A."/>
            <person name="Labutti K."/>
            <person name="Lindquist E.A."/>
            <person name="Lipzen A."/>
            <person name="Ohm R.A."/>
            <person name="Wang M."/>
            <person name="Grigoriev I.V."/>
            <person name="Zambonelli A."/>
            <person name="Martin F.M."/>
        </authorList>
    </citation>
    <scope>NUCLEOTIDE SEQUENCE [LARGE SCALE GENOMIC DNA]</scope>
    <source>
        <strain evidence="1 2">Tbo3840</strain>
    </source>
</reference>
<gene>
    <name evidence="1" type="ORF">B9Z19DRAFT_1173584</name>
</gene>
<dbReference type="AlphaFoldDB" id="A0A2T6ZX50"/>
<comment type="caution">
    <text evidence="1">The sequence shown here is derived from an EMBL/GenBank/DDBJ whole genome shotgun (WGS) entry which is preliminary data.</text>
</comment>
<sequence length="55" mass="6525">PKKLVWASTSYRSRSRHSEPGILRDPALIPWWRSHGRRRQTFPEQGRMHTARGTE</sequence>
<dbReference type="EMBL" id="NESQ01000074">
    <property type="protein sequence ID" value="PUU80024.1"/>
    <property type="molecule type" value="Genomic_DNA"/>
</dbReference>
<name>A0A2T6ZX50_TUBBO</name>
<accession>A0A2T6ZX50</accession>
<keyword evidence="2" id="KW-1185">Reference proteome</keyword>
<protein>
    <submittedName>
        <fullName evidence="1">Uncharacterized protein</fullName>
    </submittedName>
</protein>
<evidence type="ECO:0000313" key="2">
    <source>
        <dbReference type="Proteomes" id="UP000244722"/>
    </source>
</evidence>
<proteinExistence type="predicted"/>
<dbReference type="Proteomes" id="UP000244722">
    <property type="component" value="Unassembled WGS sequence"/>
</dbReference>
<evidence type="ECO:0000313" key="1">
    <source>
        <dbReference type="EMBL" id="PUU80024.1"/>
    </source>
</evidence>